<dbReference type="Proteomes" id="UP001519271">
    <property type="component" value="Unassembled WGS sequence"/>
</dbReference>
<reference evidence="1 2" key="1">
    <citation type="submission" date="2021-03" db="EMBL/GenBank/DDBJ databases">
        <title>Genomic Encyclopedia of Type Strains, Phase IV (KMG-IV): sequencing the most valuable type-strain genomes for metagenomic binning, comparative biology and taxonomic classification.</title>
        <authorList>
            <person name="Goeker M."/>
        </authorList>
    </citation>
    <scope>NUCLEOTIDE SEQUENCE [LARGE SCALE GENOMIC DNA]</scope>
    <source>
        <strain evidence="1 2">DSM 6139</strain>
    </source>
</reference>
<evidence type="ECO:0000313" key="2">
    <source>
        <dbReference type="Proteomes" id="UP001519271"/>
    </source>
</evidence>
<proteinExistence type="predicted"/>
<dbReference type="CDD" id="cd00385">
    <property type="entry name" value="Isoprenoid_Biosyn_C1"/>
    <property type="match status" value="1"/>
</dbReference>
<protein>
    <submittedName>
        <fullName evidence="1">Uncharacterized protein</fullName>
    </submittedName>
</protein>
<gene>
    <name evidence="1" type="ORF">J2Z34_000751</name>
</gene>
<dbReference type="EMBL" id="JAGGKC010000004">
    <property type="protein sequence ID" value="MBP1918279.1"/>
    <property type="molecule type" value="Genomic_DNA"/>
</dbReference>
<name>A0ABS4G156_9CLOT</name>
<sequence length="419" mass="48544">MIQKKENIIPIEWLISDVSKTYDTCGNPDFKGFRKVSLFEKLKNEREIKKLSEHLINELEPFHGKDPEGLTASETVELKKVITSYILELDERKLFFDKPFLGFFLEKGYMESAEDFLDEVKLEDSDLEPMEVFQAIRNVWIMNSLQLFWGIPLRMTPSVYAYSMLYPYTDNFLDSTEVSREDKARFNERLTRVINGEIVESFDPHESRVFELIGKISTEFHRGSYPSVYESIGLIQKAQIESMKQDQNKEMTADEIIPISIFKGGASVLADAFLVKGELDEEETRFAFGYGSFLQLLDDLQDAESDRKEGHQTIFSMGDRSADFDEKLLKLISFIFKVNEQIAGDDTTKVLMKDVIRTCTLMMVMEVVGREPKFVSRGFYRELESYSKVRLPFFMEYEKQMKSLIETLGIGSNLSQLMK</sequence>
<accession>A0ABS4G156</accession>
<evidence type="ECO:0000313" key="1">
    <source>
        <dbReference type="EMBL" id="MBP1918279.1"/>
    </source>
</evidence>
<comment type="caution">
    <text evidence="1">The sequence shown here is derived from an EMBL/GenBank/DDBJ whole genome shotgun (WGS) entry which is preliminary data.</text>
</comment>
<organism evidence="1 2">
    <name type="scientific">Youngiibacter multivorans</name>
    <dbReference type="NCBI Taxonomy" id="937251"/>
    <lineage>
        <taxon>Bacteria</taxon>
        <taxon>Bacillati</taxon>
        <taxon>Bacillota</taxon>
        <taxon>Clostridia</taxon>
        <taxon>Eubacteriales</taxon>
        <taxon>Clostridiaceae</taxon>
        <taxon>Youngiibacter</taxon>
    </lineage>
</organism>
<dbReference type="RefSeq" id="WP_209458518.1">
    <property type="nucleotide sequence ID" value="NZ_JAGGKC010000004.1"/>
</dbReference>
<keyword evidence="2" id="KW-1185">Reference proteome</keyword>